<organism evidence="1 2">
    <name type="scientific">Danxiaibacter flavus</name>
    <dbReference type="NCBI Taxonomy" id="3049108"/>
    <lineage>
        <taxon>Bacteria</taxon>
        <taxon>Pseudomonadati</taxon>
        <taxon>Bacteroidota</taxon>
        <taxon>Chitinophagia</taxon>
        <taxon>Chitinophagales</taxon>
        <taxon>Chitinophagaceae</taxon>
        <taxon>Danxiaibacter</taxon>
    </lineage>
</organism>
<gene>
    <name evidence="1" type="ORF">QTN47_06520</name>
</gene>
<sequence>MTRQTVPVLRENSSIQSASQKIEFYQRIIPHPDLIEKYRQISKVGKPEE</sequence>
<proteinExistence type="predicted"/>
<evidence type="ECO:0000313" key="2">
    <source>
        <dbReference type="Proteomes" id="UP001560573"/>
    </source>
</evidence>
<dbReference type="Proteomes" id="UP001560573">
    <property type="component" value="Unassembled WGS sequence"/>
</dbReference>
<comment type="caution">
    <text evidence="1">The sequence shown here is derived from an EMBL/GenBank/DDBJ whole genome shotgun (WGS) entry which is preliminary data.</text>
</comment>
<protein>
    <submittedName>
        <fullName evidence="1">Uncharacterized protein</fullName>
    </submittedName>
</protein>
<accession>A0ABV3ZC30</accession>
<reference evidence="1 2" key="1">
    <citation type="submission" date="2023-07" db="EMBL/GenBank/DDBJ databases">
        <authorList>
            <person name="Lian W.-H."/>
        </authorList>
    </citation>
    <scope>NUCLEOTIDE SEQUENCE [LARGE SCALE GENOMIC DNA]</scope>
    <source>
        <strain evidence="1 2">SYSU DXS3180</strain>
    </source>
</reference>
<keyword evidence="2" id="KW-1185">Reference proteome</keyword>
<evidence type="ECO:0000313" key="1">
    <source>
        <dbReference type="EMBL" id="MEX6687140.1"/>
    </source>
</evidence>
<dbReference type="EMBL" id="JAULBC010000002">
    <property type="protein sequence ID" value="MEX6687140.1"/>
    <property type="molecule type" value="Genomic_DNA"/>
</dbReference>
<dbReference type="RefSeq" id="WP_369328544.1">
    <property type="nucleotide sequence ID" value="NZ_JAULBC010000002.1"/>
</dbReference>
<name>A0ABV3ZC30_9BACT</name>